<geneLocation type="plasmid" evidence="2">
    <name>pC5.7c</name>
</geneLocation>
<geneLocation type="plasmid" evidence="3">
    <name>pColt5.8b</name>
</geneLocation>
<protein>
    <submittedName>
        <fullName evidence="3">Uncharacterized protein</fullName>
    </submittedName>
</protein>
<dbReference type="RefSeq" id="WP_162520972.1">
    <property type="nucleotide sequence ID" value="NZ_JAAMEE010000034.1"/>
</dbReference>
<organism evidence="3">
    <name type="scientific">Rhizobium rhizogenes</name>
    <name type="common">Agrobacterium rhizogenes</name>
    <dbReference type="NCBI Taxonomy" id="359"/>
    <lineage>
        <taxon>Bacteria</taxon>
        <taxon>Pseudomonadati</taxon>
        <taxon>Pseudomonadota</taxon>
        <taxon>Alphaproteobacteria</taxon>
        <taxon>Hyphomicrobiales</taxon>
        <taxon>Rhizobiaceae</taxon>
        <taxon>Rhizobium/Agrobacterium group</taxon>
        <taxon>Rhizobium</taxon>
    </lineage>
</organism>
<evidence type="ECO:0000313" key="2">
    <source>
        <dbReference type="EMBL" id="QCL09325.1"/>
    </source>
</evidence>
<keyword evidence="1" id="KW-1133">Transmembrane helix</keyword>
<proteinExistence type="predicted"/>
<name>A0A7S4ZRX5_RHIRH</name>
<reference evidence="3" key="1">
    <citation type="submission" date="2018-12" db="EMBL/GenBank/DDBJ databases">
        <title>Three Rhizobium rhizogenes strains isolated from the same crown gall tumor carry diverse plasmids.</title>
        <authorList>
            <person name="Pulawska J."/>
            <person name="Kuzmanovic N."/>
        </authorList>
    </citation>
    <scope>NUCLEOTIDE SEQUENCE</scope>
    <source>
        <strain evidence="2">C5.7</strain>
        <strain evidence="3">Colt5.8</strain>
        <plasmid evidence="2">pC5.7c</plasmid>
        <plasmid evidence="3">pColt5.8b</plasmid>
    </source>
</reference>
<evidence type="ECO:0000256" key="1">
    <source>
        <dbReference type="SAM" id="Phobius"/>
    </source>
</evidence>
<feature type="transmembrane region" description="Helical" evidence="1">
    <location>
        <begin position="27"/>
        <end position="48"/>
    </location>
</feature>
<sequence>MLLERSLDITARADADSKKRLVGAQRAWVAFVHQATCAMAVLIVAFGIEVRVAVFVELWRGIDALIP</sequence>
<dbReference type="EMBL" id="MK318972">
    <property type="protein sequence ID" value="QCL09747.1"/>
    <property type="molecule type" value="Genomic_DNA"/>
</dbReference>
<keyword evidence="1" id="KW-0812">Transmembrane</keyword>
<accession>A0A7S4ZRX5</accession>
<gene>
    <name evidence="2" type="ORF">pC5.7c_458</name>
    <name evidence="3" type="ORF">pC5.8b_256</name>
</gene>
<dbReference type="EMBL" id="MK318969">
    <property type="protein sequence ID" value="QCL09325.1"/>
    <property type="molecule type" value="Genomic_DNA"/>
</dbReference>
<evidence type="ECO:0000313" key="3">
    <source>
        <dbReference type="EMBL" id="QCL09747.1"/>
    </source>
</evidence>
<keyword evidence="1" id="KW-0472">Membrane</keyword>
<dbReference type="AlphaFoldDB" id="A0A7S4ZRX5"/>
<keyword evidence="3" id="KW-0614">Plasmid</keyword>